<keyword evidence="2 5" id="KW-0812">Transmembrane</keyword>
<comment type="subcellular location">
    <subcellularLocation>
        <location evidence="1">Membrane</location>
        <topology evidence="1">Multi-pass membrane protein</topology>
    </subcellularLocation>
</comment>
<evidence type="ECO:0000256" key="1">
    <source>
        <dbReference type="ARBA" id="ARBA00004141"/>
    </source>
</evidence>
<dbReference type="InterPro" id="IPR009908">
    <property type="entry name" value="Methylamine_util_MauE"/>
</dbReference>
<evidence type="ECO:0000313" key="8">
    <source>
        <dbReference type="Proteomes" id="UP000194577"/>
    </source>
</evidence>
<keyword evidence="8" id="KW-1185">Reference proteome</keyword>
<dbReference type="Proteomes" id="UP000194577">
    <property type="component" value="Unassembled WGS sequence"/>
</dbReference>
<comment type="caution">
    <text evidence="7">The sequence shown here is derived from an EMBL/GenBank/DDBJ whole genome shotgun (WGS) entry which is preliminary data.</text>
</comment>
<sequence>MTCVRISRILRLPSQRGSHCVDARTARRRRSVSPVSPTVPLALAAGRILIGLLLTVSAYAKRAAPRELQVADVAGYRLLPGRGPRAVAIALPAVELFLAGCLVLGGRLPITEVIAAILLLALAGASASVLARGIEADCGYFGSRLRWRVRPGVVVANVALAAVLVADLLVTPQRLVLASPGSNMVVIVLGIAAAFNLLTSWDRFRQPQPA</sequence>
<evidence type="ECO:0000259" key="6">
    <source>
        <dbReference type="Pfam" id="PF07291"/>
    </source>
</evidence>
<dbReference type="Pfam" id="PF07291">
    <property type="entry name" value="MauE"/>
    <property type="match status" value="1"/>
</dbReference>
<feature type="transmembrane region" description="Helical" evidence="5">
    <location>
        <begin position="86"/>
        <end position="107"/>
    </location>
</feature>
<reference evidence="7 8" key="1">
    <citation type="submission" date="2017-10" db="EMBL/GenBank/DDBJ databases">
        <title>Draft genome sequence of cellulolytic Actinomyces sp CtC72 isolated from cattle rumen fluid.</title>
        <authorList>
            <person name="Joshi A.J."/>
            <person name="Vasudevan G."/>
            <person name="Lanjekar V.B."/>
            <person name="Hivarkar S."/>
            <person name="Engineer A."/>
            <person name="Pore S.D."/>
            <person name="Dhakephalkar P.K."/>
            <person name="Dagar S."/>
        </authorList>
    </citation>
    <scope>NUCLEOTIDE SEQUENCE [LARGE SCALE GENOMIC DNA]</scope>
    <source>
        <strain evidence="8">CtC72</strain>
    </source>
</reference>
<accession>A0ABX4MC40</accession>
<name>A0ABX4MC40_9ACTO</name>
<evidence type="ECO:0000256" key="3">
    <source>
        <dbReference type="ARBA" id="ARBA00022989"/>
    </source>
</evidence>
<evidence type="ECO:0000256" key="5">
    <source>
        <dbReference type="SAM" id="Phobius"/>
    </source>
</evidence>
<organism evidence="7 8">
    <name type="scientific">Actinomyces ruminis</name>
    <dbReference type="NCBI Taxonomy" id="1937003"/>
    <lineage>
        <taxon>Bacteria</taxon>
        <taxon>Bacillati</taxon>
        <taxon>Actinomycetota</taxon>
        <taxon>Actinomycetes</taxon>
        <taxon>Actinomycetales</taxon>
        <taxon>Actinomycetaceae</taxon>
        <taxon>Actinomyces</taxon>
    </lineage>
</organism>
<evidence type="ECO:0000256" key="2">
    <source>
        <dbReference type="ARBA" id="ARBA00022692"/>
    </source>
</evidence>
<keyword evidence="4 5" id="KW-0472">Membrane</keyword>
<protein>
    <recommendedName>
        <fullName evidence="6">Methylamine utilisation protein MauE domain-containing protein</fullName>
    </recommendedName>
</protein>
<gene>
    <name evidence="7" type="ORF">BW737_005930</name>
</gene>
<evidence type="ECO:0000256" key="4">
    <source>
        <dbReference type="ARBA" id="ARBA00023136"/>
    </source>
</evidence>
<feature type="transmembrane region" description="Helical" evidence="5">
    <location>
        <begin position="113"/>
        <end position="131"/>
    </location>
</feature>
<evidence type="ECO:0000313" key="7">
    <source>
        <dbReference type="EMBL" id="PHP53030.1"/>
    </source>
</evidence>
<keyword evidence="3 5" id="KW-1133">Transmembrane helix</keyword>
<dbReference type="EMBL" id="MTPX02000035">
    <property type="protein sequence ID" value="PHP53030.1"/>
    <property type="molecule type" value="Genomic_DNA"/>
</dbReference>
<feature type="transmembrane region" description="Helical" evidence="5">
    <location>
        <begin position="176"/>
        <end position="198"/>
    </location>
</feature>
<proteinExistence type="predicted"/>
<feature type="transmembrane region" description="Helical" evidence="5">
    <location>
        <begin position="152"/>
        <end position="170"/>
    </location>
</feature>
<feature type="domain" description="Methylamine utilisation protein MauE" evidence="6">
    <location>
        <begin position="42"/>
        <end position="166"/>
    </location>
</feature>